<name>A0A4R3KJ69_9BACI</name>
<proteinExistence type="predicted"/>
<gene>
    <name evidence="3" type="ORF">EDD72_10343</name>
</gene>
<accession>A0A4R3KJ69</accession>
<dbReference type="Proteomes" id="UP000295788">
    <property type="component" value="Unassembled WGS sequence"/>
</dbReference>
<dbReference type="InterPro" id="IPR025642">
    <property type="entry name" value="DUF4342"/>
</dbReference>
<reference evidence="3 4" key="1">
    <citation type="submission" date="2019-03" db="EMBL/GenBank/DDBJ databases">
        <title>Genomic Encyclopedia of Type Strains, Phase IV (KMG-IV): sequencing the most valuable type-strain genomes for metagenomic binning, comparative biology and taxonomic classification.</title>
        <authorList>
            <person name="Goeker M."/>
        </authorList>
    </citation>
    <scope>NUCLEOTIDE SEQUENCE [LARGE SCALE GENOMIC DNA]</scope>
    <source>
        <strain evidence="3 4">DSM 23802</strain>
    </source>
</reference>
<dbReference type="AlphaFoldDB" id="A0A4R3KJ69"/>
<dbReference type="RefSeq" id="WP_132767122.1">
    <property type="nucleotide sequence ID" value="NZ_SMAB01000003.1"/>
</dbReference>
<feature type="domain" description="DUF4342" evidence="2">
    <location>
        <begin position="5"/>
        <end position="61"/>
    </location>
</feature>
<feature type="transmembrane region" description="Helical" evidence="1">
    <location>
        <begin position="23"/>
        <end position="51"/>
    </location>
</feature>
<evidence type="ECO:0000313" key="4">
    <source>
        <dbReference type="Proteomes" id="UP000295788"/>
    </source>
</evidence>
<evidence type="ECO:0000313" key="3">
    <source>
        <dbReference type="EMBL" id="TCS83720.1"/>
    </source>
</evidence>
<dbReference type="Pfam" id="PF14242">
    <property type="entry name" value="DUF4342"/>
    <property type="match status" value="1"/>
</dbReference>
<protein>
    <submittedName>
        <fullName evidence="3">Uncharacterized protein DUF4342</fullName>
    </submittedName>
</protein>
<keyword evidence="1" id="KW-0812">Transmembrane</keyword>
<organism evidence="3 4">
    <name type="scientific">Tepidibacillus fermentans</name>
    <dbReference type="NCBI Taxonomy" id="1281767"/>
    <lineage>
        <taxon>Bacteria</taxon>
        <taxon>Bacillati</taxon>
        <taxon>Bacillota</taxon>
        <taxon>Bacilli</taxon>
        <taxon>Bacillales</taxon>
        <taxon>Bacillaceae</taxon>
        <taxon>Tepidibacillus</taxon>
    </lineage>
</organism>
<keyword evidence="1" id="KW-0472">Membrane</keyword>
<dbReference type="OrthoDB" id="898154at91061"/>
<dbReference type="EMBL" id="SMAB01000003">
    <property type="protein sequence ID" value="TCS83720.1"/>
    <property type="molecule type" value="Genomic_DNA"/>
</dbReference>
<evidence type="ECO:0000259" key="2">
    <source>
        <dbReference type="Pfam" id="PF14242"/>
    </source>
</evidence>
<keyword evidence="1" id="KW-1133">Transmembrane helix</keyword>
<comment type="caution">
    <text evidence="3">The sequence shown here is derived from an EMBL/GenBank/DDBJ whole genome shotgun (WGS) entry which is preliminary data.</text>
</comment>
<keyword evidence="4" id="KW-1185">Reference proteome</keyword>
<evidence type="ECO:0000256" key="1">
    <source>
        <dbReference type="SAM" id="Phobius"/>
    </source>
</evidence>
<sequence>MVYLQLLKQTNLVHLTISKGNQIILSIPITISAILFRLYPFLSLLTTAYLLRHHFTIKIEKSLIVD</sequence>